<evidence type="ECO:0000259" key="2">
    <source>
        <dbReference type="Pfam" id="PF26107"/>
    </source>
</evidence>
<dbReference type="InterPro" id="IPR051534">
    <property type="entry name" value="CBASS_pafABC_assoc_protein"/>
</dbReference>
<dbReference type="Pfam" id="PF26109">
    <property type="entry name" value="WHD_BrxR"/>
    <property type="match status" value="1"/>
</dbReference>
<feature type="domain" description="DNA-binding transcriptional repressor CapW C-terminal dimerisation" evidence="2">
    <location>
        <begin position="215"/>
        <end position="282"/>
    </location>
</feature>
<proteinExistence type="predicted"/>
<dbReference type="InterPro" id="IPR026881">
    <property type="entry name" value="WYL_dom"/>
</dbReference>
<dbReference type="Pfam" id="PF13280">
    <property type="entry name" value="WYL"/>
    <property type="match status" value="1"/>
</dbReference>
<sequence>MSEGSSGLRWGVERRLRFIEFRLYWEGGINRGDIIGFFGVSVPQASKDLNQYQELAPGNMAYDKSEKRYFAADTFQPRFLTPEPDQYLSQLRQIAEKDKTVDETWLSNLPNVDCLPIPHRRIDPEVLRTILSAVRNRGAIEIHYQSMNPNRPDPVWREISPHALASDGFRWHVRAYCHIDRKFKDFLLSRCLDCRKAGEAKAAARDDQMWHTIFIVKLMPNPALSKSQQAIIASDYAMDNLVIDIPIRKSFLYYFKKRLRLDIADKGDCPEEAPVVIANRYEFEKTLQEAYL</sequence>
<dbReference type="PANTHER" id="PTHR34580:SF3">
    <property type="entry name" value="PROTEIN PAFB"/>
    <property type="match status" value="1"/>
</dbReference>
<gene>
    <name evidence="4" type="ORF">SR908_09630</name>
</gene>
<reference evidence="4 5" key="1">
    <citation type="submission" date="2023-11" db="EMBL/GenBank/DDBJ databases">
        <title>MicrobeMod: A computational toolkit for identifying prokaryotic methylation and restriction-modification with nanopore sequencing.</title>
        <authorList>
            <person name="Crits-Christoph A."/>
            <person name="Kang S.C."/>
            <person name="Lee H."/>
            <person name="Ostrov N."/>
        </authorList>
    </citation>
    <scope>NUCLEOTIDE SEQUENCE [LARGE SCALE GENOMIC DNA]</scope>
    <source>
        <strain evidence="4 5">ATCC 43984</strain>
    </source>
</reference>
<evidence type="ECO:0000259" key="1">
    <source>
        <dbReference type="Pfam" id="PF13280"/>
    </source>
</evidence>
<dbReference type="PANTHER" id="PTHR34580">
    <property type="match status" value="1"/>
</dbReference>
<dbReference type="RefSeq" id="WP_246924526.1">
    <property type="nucleotide sequence ID" value="NZ_CP140151.1"/>
</dbReference>
<name>A0ABZ0Y7T3_9GAMM</name>
<evidence type="ECO:0000313" key="4">
    <source>
        <dbReference type="EMBL" id="WQH07758.1"/>
    </source>
</evidence>
<feature type="domain" description="WYL" evidence="1">
    <location>
        <begin position="125"/>
        <end position="191"/>
    </location>
</feature>
<accession>A0ABZ0Y7T3</accession>
<dbReference type="InterPro" id="IPR059019">
    <property type="entry name" value="WHD_CapW"/>
</dbReference>
<dbReference type="EMBL" id="CP140151">
    <property type="protein sequence ID" value="WQH07758.1"/>
    <property type="molecule type" value="Genomic_DNA"/>
</dbReference>
<dbReference type="PROSITE" id="PS52050">
    <property type="entry name" value="WYL"/>
    <property type="match status" value="1"/>
</dbReference>
<dbReference type="InterPro" id="IPR016634">
    <property type="entry name" value="CapW-like"/>
</dbReference>
<dbReference type="Pfam" id="PF26107">
    <property type="entry name" value="BrxR_CTD"/>
    <property type="match status" value="1"/>
</dbReference>
<dbReference type="PIRSF" id="PIRSF015558">
    <property type="entry name" value="Txn_reg_DeoR_prd"/>
    <property type="match status" value="1"/>
</dbReference>
<protein>
    <submittedName>
        <fullName evidence="4">WYL domain-containing protein</fullName>
    </submittedName>
</protein>
<organism evidence="4 5">
    <name type="scientific">Chromohalobacter canadensis</name>
    <dbReference type="NCBI Taxonomy" id="141389"/>
    <lineage>
        <taxon>Bacteria</taxon>
        <taxon>Pseudomonadati</taxon>
        <taxon>Pseudomonadota</taxon>
        <taxon>Gammaproteobacteria</taxon>
        <taxon>Oceanospirillales</taxon>
        <taxon>Halomonadaceae</taxon>
        <taxon>Chromohalobacter</taxon>
    </lineage>
</organism>
<feature type="domain" description="DNA-binding transcriptional repressor CapW winged helix-turn-helix" evidence="3">
    <location>
        <begin position="12"/>
        <end position="93"/>
    </location>
</feature>
<dbReference type="Proteomes" id="UP001321908">
    <property type="component" value="Chromosome"/>
</dbReference>
<keyword evidence="5" id="KW-1185">Reference proteome</keyword>
<evidence type="ECO:0000259" key="3">
    <source>
        <dbReference type="Pfam" id="PF26109"/>
    </source>
</evidence>
<evidence type="ECO:0000313" key="5">
    <source>
        <dbReference type="Proteomes" id="UP001321908"/>
    </source>
</evidence>
<dbReference type="InterPro" id="IPR059020">
    <property type="entry name" value="CapW_CTD"/>
</dbReference>